<dbReference type="Proteomes" id="UP000295030">
    <property type="component" value="Unassembled WGS sequence"/>
</dbReference>
<keyword evidence="2" id="KW-0732">Signal</keyword>
<proteinExistence type="predicted"/>
<dbReference type="EMBL" id="SMFY01000001">
    <property type="protein sequence ID" value="TCK31432.1"/>
    <property type="molecule type" value="Genomic_DNA"/>
</dbReference>
<evidence type="ECO:0000313" key="3">
    <source>
        <dbReference type="EMBL" id="TCK31432.1"/>
    </source>
</evidence>
<sequence length="184" mass="19012">MIRFLTALLLALAFAGPANAHKLKVFATVEERAVKGYAFFIGGGRAAQAPWIAKDAAGARLAEGATDGEGRFAFPAPQPPADATVTVDTREGHVASVTLPASRFGGAVVAGAPPLASESPGPAVDGAEARLAGLVEAAVQRQVAPLMERIEELDSRLRYADILSGVFLILGLAGIGLWARGRRT</sequence>
<keyword evidence="1" id="KW-0472">Membrane</keyword>
<keyword evidence="1" id="KW-0812">Transmembrane</keyword>
<dbReference type="AlphaFoldDB" id="A0A4R1II85"/>
<evidence type="ECO:0000256" key="1">
    <source>
        <dbReference type="SAM" id="Phobius"/>
    </source>
</evidence>
<comment type="caution">
    <text evidence="3">The sequence shown here is derived from an EMBL/GenBank/DDBJ whole genome shotgun (WGS) entry which is preliminary data.</text>
</comment>
<feature type="signal peptide" evidence="2">
    <location>
        <begin position="1"/>
        <end position="20"/>
    </location>
</feature>
<reference evidence="3 4" key="1">
    <citation type="submission" date="2019-03" db="EMBL/GenBank/DDBJ databases">
        <title>Genomic Encyclopedia of Type Strains, Phase IV (KMG-IV): sequencing the most valuable type-strain genomes for metagenomic binning, comparative biology and taxonomic classification.</title>
        <authorList>
            <person name="Goeker M."/>
        </authorList>
    </citation>
    <scope>NUCLEOTIDE SEQUENCE [LARGE SCALE GENOMIC DNA]</scope>
    <source>
        <strain evidence="3 4">DSM 101</strain>
    </source>
</reference>
<keyword evidence="1" id="KW-1133">Transmembrane helix</keyword>
<evidence type="ECO:0000256" key="2">
    <source>
        <dbReference type="SAM" id="SignalP"/>
    </source>
</evidence>
<name>A0A4R1II85_ANCAQ</name>
<organism evidence="3 4">
    <name type="scientific">Ancylobacter aquaticus</name>
    <dbReference type="NCBI Taxonomy" id="100"/>
    <lineage>
        <taxon>Bacteria</taxon>
        <taxon>Pseudomonadati</taxon>
        <taxon>Pseudomonadota</taxon>
        <taxon>Alphaproteobacteria</taxon>
        <taxon>Hyphomicrobiales</taxon>
        <taxon>Xanthobacteraceae</taxon>
        <taxon>Ancylobacter</taxon>
    </lineage>
</organism>
<keyword evidence="4" id="KW-1185">Reference proteome</keyword>
<protein>
    <submittedName>
        <fullName evidence="3">Nickel transport protein</fullName>
    </submittedName>
</protein>
<accession>A0A4R1II85</accession>
<dbReference type="OrthoDB" id="8447011at2"/>
<dbReference type="RefSeq" id="WP_131834652.1">
    <property type="nucleotide sequence ID" value="NZ_SMFY01000001.1"/>
</dbReference>
<evidence type="ECO:0000313" key="4">
    <source>
        <dbReference type="Proteomes" id="UP000295030"/>
    </source>
</evidence>
<feature type="chain" id="PRO_5020385229" evidence="2">
    <location>
        <begin position="21"/>
        <end position="184"/>
    </location>
</feature>
<feature type="transmembrane region" description="Helical" evidence="1">
    <location>
        <begin position="159"/>
        <end position="179"/>
    </location>
</feature>
<gene>
    <name evidence="3" type="ORF">EV667_1541</name>
</gene>